<dbReference type="Gene3D" id="3.90.1140.10">
    <property type="entry name" value="Cyclic phosphodiesterase"/>
    <property type="match status" value="1"/>
</dbReference>
<evidence type="ECO:0008006" key="3">
    <source>
        <dbReference type="Google" id="ProtNLM"/>
    </source>
</evidence>
<dbReference type="AlphaFoldDB" id="A0A223NZA7"/>
<dbReference type="EMBL" id="CP022743">
    <property type="protein sequence ID" value="ASU34918.1"/>
    <property type="molecule type" value="Genomic_DNA"/>
</dbReference>
<reference evidence="1 2" key="1">
    <citation type="submission" date="2017-08" db="EMBL/GenBank/DDBJ databases">
        <title>Complete genome sequence of Mucilaginibacter sp. strain BJC16-A31.</title>
        <authorList>
            <consortium name="Henan University of Science and Technology"/>
            <person name="You X."/>
        </authorList>
    </citation>
    <scope>NUCLEOTIDE SEQUENCE [LARGE SCALE GENOMIC DNA]</scope>
    <source>
        <strain evidence="1 2">BJC16-A31</strain>
    </source>
</reference>
<name>A0A223NZA7_9SPHI</name>
<protein>
    <recommendedName>
        <fullName evidence="3">2'-5' RNA ligase</fullName>
    </recommendedName>
</protein>
<proteinExistence type="predicted"/>
<evidence type="ECO:0000313" key="1">
    <source>
        <dbReference type="EMBL" id="ASU34918.1"/>
    </source>
</evidence>
<dbReference type="Pfam" id="PF13563">
    <property type="entry name" value="2_5_RNA_ligase2"/>
    <property type="match status" value="1"/>
</dbReference>
<dbReference type="KEGG" id="muc:MuYL_3033"/>
<evidence type="ECO:0000313" key="2">
    <source>
        <dbReference type="Proteomes" id="UP000215002"/>
    </source>
</evidence>
<sequence>MIICLPSELVKEISRYKQASVNAIGHFEAMHTPAYITITHQVRCKPFLAQPAIARMEQRISSLPPAELYLNGFGYFSHGSAAKTIYAQIEPTQRNENWFKLLAMQMGIKLKDFTPNVTIVKNIPATTFNKLWPNFHNRKFKYPFTVNSLTILHKDTFTEHDEWRVYRELSFGNKLSAF</sequence>
<dbReference type="SUPFAM" id="SSF55144">
    <property type="entry name" value="LigT-like"/>
    <property type="match status" value="1"/>
</dbReference>
<keyword evidence="2" id="KW-1185">Reference proteome</keyword>
<dbReference type="InterPro" id="IPR009097">
    <property type="entry name" value="Cyclic_Pdiesterase"/>
</dbReference>
<gene>
    <name evidence="1" type="ORF">MuYL_3033</name>
</gene>
<organism evidence="1 2">
    <name type="scientific">Mucilaginibacter xinganensis</name>
    <dbReference type="NCBI Taxonomy" id="1234841"/>
    <lineage>
        <taxon>Bacteria</taxon>
        <taxon>Pseudomonadati</taxon>
        <taxon>Bacteroidota</taxon>
        <taxon>Sphingobacteriia</taxon>
        <taxon>Sphingobacteriales</taxon>
        <taxon>Sphingobacteriaceae</taxon>
        <taxon>Mucilaginibacter</taxon>
    </lineage>
</organism>
<accession>A0A223NZA7</accession>
<dbReference type="Proteomes" id="UP000215002">
    <property type="component" value="Chromosome"/>
</dbReference>